<feature type="compositionally biased region" description="Basic and acidic residues" evidence="2">
    <location>
        <begin position="308"/>
        <end position="323"/>
    </location>
</feature>
<proteinExistence type="predicted"/>
<sequence>MAFNMYYKQLCKASDEPVEPLDPYTGNPTMRVPRETLSAQQLREMGKKAFSTYFHLPDMAKGIGTKKRIELINTTERNINETDPLPKEKKKKMTEFVTTFHIPRNDSMRTYAMAHYSLRSTEYLEHCRNMKATQENKQKAREKKREKQKAMELAKERADEIMFEEALAAVLSKENAQSESKTLGKQSTVPKLAWGDQTDTFSIHSSSEDSSSDNVSPSLVSARSLVPSARTIRAMHPRKAPPPGTIFFLTEDQTSARSNSCNPAAMTNSGFPSARTRLGSARSNRATPRLGTARSKRSVRSSSRSARSSKDFKTRKSKSSLREDFAKITISKVPGIPLSARSTQSAARRSARMRKHSNLRQPTSARGANTRATATVRRRPVSARPVSTRPASSRPAIARPASASAGPASAKPSSARPASARPANRRTALVSTRSRTIDQRTARNFRQQQGSPRSRSRRVWTSLRPKTSSFDLNPSASDWEN</sequence>
<keyword evidence="1" id="KW-0175">Coiled coil</keyword>
<name>A0A7S3ZBI1_9EUKA</name>
<protein>
    <submittedName>
        <fullName evidence="3">Uncharacterized protein</fullName>
    </submittedName>
</protein>
<feature type="compositionally biased region" description="Polar residues" evidence="2">
    <location>
        <begin position="464"/>
        <end position="481"/>
    </location>
</feature>
<feature type="compositionally biased region" description="Low complexity" evidence="2">
    <location>
        <begin position="363"/>
        <end position="375"/>
    </location>
</feature>
<feature type="compositionally biased region" description="Basic residues" evidence="2">
    <location>
        <begin position="349"/>
        <end position="358"/>
    </location>
</feature>
<evidence type="ECO:0000256" key="1">
    <source>
        <dbReference type="SAM" id="Coils"/>
    </source>
</evidence>
<dbReference type="EMBL" id="HBIV01042397">
    <property type="protein sequence ID" value="CAE0678013.1"/>
    <property type="molecule type" value="Transcribed_RNA"/>
</dbReference>
<feature type="compositionally biased region" description="Polar residues" evidence="2">
    <location>
        <begin position="257"/>
        <end position="271"/>
    </location>
</feature>
<feature type="region of interest" description="Disordered" evidence="2">
    <location>
        <begin position="257"/>
        <end position="323"/>
    </location>
</feature>
<reference evidence="3" key="1">
    <citation type="submission" date="2021-01" db="EMBL/GenBank/DDBJ databases">
        <authorList>
            <person name="Corre E."/>
            <person name="Pelletier E."/>
            <person name="Niang G."/>
            <person name="Scheremetjew M."/>
            <person name="Finn R."/>
            <person name="Kale V."/>
            <person name="Holt S."/>
            <person name="Cochrane G."/>
            <person name="Meng A."/>
            <person name="Brown T."/>
            <person name="Cohen L."/>
        </authorList>
    </citation>
    <scope>NUCLEOTIDE SEQUENCE</scope>
    <source>
        <strain evidence="3">CCCM811</strain>
    </source>
</reference>
<feature type="compositionally biased region" description="Low complexity" evidence="2">
    <location>
        <begin position="339"/>
        <end position="348"/>
    </location>
</feature>
<gene>
    <name evidence="3" type="ORF">LGLO00237_LOCUS29794</name>
</gene>
<organism evidence="3">
    <name type="scientific">Lotharella globosa</name>
    <dbReference type="NCBI Taxonomy" id="91324"/>
    <lineage>
        <taxon>Eukaryota</taxon>
        <taxon>Sar</taxon>
        <taxon>Rhizaria</taxon>
        <taxon>Cercozoa</taxon>
        <taxon>Chlorarachniophyceae</taxon>
        <taxon>Lotharella</taxon>
    </lineage>
</organism>
<evidence type="ECO:0000256" key="2">
    <source>
        <dbReference type="SAM" id="MobiDB-lite"/>
    </source>
</evidence>
<evidence type="ECO:0000313" key="3">
    <source>
        <dbReference type="EMBL" id="CAE0678013.1"/>
    </source>
</evidence>
<feature type="region of interest" description="Disordered" evidence="2">
    <location>
        <begin position="336"/>
        <end position="481"/>
    </location>
</feature>
<dbReference type="AlphaFoldDB" id="A0A7S3ZBI1"/>
<feature type="coiled-coil region" evidence="1">
    <location>
        <begin position="129"/>
        <end position="157"/>
    </location>
</feature>
<accession>A0A7S3ZBI1</accession>
<feature type="compositionally biased region" description="Low complexity" evidence="2">
    <location>
        <begin position="382"/>
        <end position="428"/>
    </location>
</feature>